<dbReference type="EMBL" id="JAUSUI010000010">
    <property type="protein sequence ID" value="MDQ0304875.1"/>
    <property type="molecule type" value="Genomic_DNA"/>
</dbReference>
<accession>A0ABU0BGC0</accession>
<reference evidence="1 2" key="1">
    <citation type="submission" date="2023-07" db="EMBL/GenBank/DDBJ databases">
        <title>Genomic Encyclopedia of Type Strains, Phase IV (KMG-IV): sequencing the most valuable type-strain genomes for metagenomic binning, comparative biology and taxonomic classification.</title>
        <authorList>
            <person name="Goeker M."/>
        </authorList>
    </citation>
    <scope>NUCLEOTIDE SEQUENCE [LARGE SCALE GENOMIC DNA]</scope>
    <source>
        <strain evidence="1 2">DSM 2457</strain>
    </source>
</reference>
<dbReference type="Proteomes" id="UP001224682">
    <property type="component" value="Unassembled WGS sequence"/>
</dbReference>
<gene>
    <name evidence="1" type="ORF">J2S75_003925</name>
</gene>
<comment type="caution">
    <text evidence="1">The sequence shown here is derived from an EMBL/GenBank/DDBJ whole genome shotgun (WGS) entry which is preliminary data.</text>
</comment>
<protein>
    <submittedName>
        <fullName evidence="1">Transposase</fullName>
    </submittedName>
</protein>
<proteinExistence type="predicted"/>
<name>A0ABU0BGC0_9HYPH</name>
<evidence type="ECO:0000313" key="1">
    <source>
        <dbReference type="EMBL" id="MDQ0304875.1"/>
    </source>
</evidence>
<organism evidence="1 2">
    <name type="scientific">Ancylobacter polymorphus</name>
    <dbReference type="NCBI Taxonomy" id="223390"/>
    <lineage>
        <taxon>Bacteria</taxon>
        <taxon>Pseudomonadati</taxon>
        <taxon>Pseudomonadota</taxon>
        <taxon>Alphaproteobacteria</taxon>
        <taxon>Hyphomicrobiales</taxon>
        <taxon>Xanthobacteraceae</taxon>
        <taxon>Ancylobacter</taxon>
    </lineage>
</organism>
<keyword evidence="2" id="KW-1185">Reference proteome</keyword>
<sequence>MRSIENVVRALLREAGLKLGTPSRAAFAGRVRALADGDALAMELVEPLLRILATMPNAVHGTSARRGRP</sequence>
<evidence type="ECO:0000313" key="2">
    <source>
        <dbReference type="Proteomes" id="UP001224682"/>
    </source>
</evidence>